<evidence type="ECO:0000259" key="1">
    <source>
        <dbReference type="Pfam" id="PF12281"/>
    </source>
</evidence>
<sequence>MPLYQELSAAAQTAFAGVDDAARQADLKRSIADLPGGFAKKNVSGRAYWYYQVKMPDGELRQSYVGPDDDATRGLIERHADPAAKLAKQQMVRITRAAIELGCADIPAKHARVIERLADSGLFSAGAILVGTHAFLAYQNIFGVRWSAGTATLDLDFAHAGRNVSLALPENLKLDTTATIESLEMGFIPNQKHTSFKKADEPDFDLDFLTSRGRAGDAPVNVERLNLTMQPLRFMELSLQDPVRSTLIARAGPIVVNLPRPQRYALHKLLVYGERPQIQRTKARKDVAQAAALLDYLLVHDATEVAAMWQDVMARGPGWRRRLKEGFQAMTVLYPNCNFQERLDRAVAGV</sequence>
<reference evidence="2" key="1">
    <citation type="journal article" date="2014" name="Int. J. Syst. Evol. Microbiol.">
        <title>Complete genome sequence of Corynebacterium casei LMG S-19264T (=DSM 44701T), isolated from a smear-ripened cheese.</title>
        <authorList>
            <consortium name="US DOE Joint Genome Institute (JGI-PGF)"/>
            <person name="Walter F."/>
            <person name="Albersmeier A."/>
            <person name="Kalinowski J."/>
            <person name="Ruckert C."/>
        </authorList>
    </citation>
    <scope>NUCLEOTIDE SEQUENCE</scope>
    <source>
        <strain evidence="2">CGMCC 1.15322</strain>
    </source>
</reference>
<dbReference type="Proteomes" id="UP000620596">
    <property type="component" value="Unassembled WGS sequence"/>
</dbReference>
<gene>
    <name evidence="2" type="ORF">GCM10011496_08640</name>
</gene>
<name>A0A916S9E6_9BURK</name>
<dbReference type="AlphaFoldDB" id="A0A916S9E6"/>
<dbReference type="Pfam" id="PF12281">
    <property type="entry name" value="NTP_transf_8"/>
    <property type="match status" value="1"/>
</dbReference>
<accession>A0A916S9E6</accession>
<dbReference type="InterPro" id="IPR058575">
    <property type="entry name" value="NTP_transf_8_dom"/>
</dbReference>
<proteinExistence type="predicted"/>
<dbReference type="RefSeq" id="WP_188706928.1">
    <property type="nucleotide sequence ID" value="NZ_BMIG01000002.1"/>
</dbReference>
<organism evidence="2 3">
    <name type="scientific">Polaromonas eurypsychrophila</name>
    <dbReference type="NCBI Taxonomy" id="1614635"/>
    <lineage>
        <taxon>Bacteria</taxon>
        <taxon>Pseudomonadati</taxon>
        <taxon>Pseudomonadota</taxon>
        <taxon>Betaproteobacteria</taxon>
        <taxon>Burkholderiales</taxon>
        <taxon>Comamonadaceae</taxon>
        <taxon>Polaromonas</taxon>
    </lineage>
</organism>
<protein>
    <recommendedName>
        <fullName evidence="1">Nucleotidyltransferase-like domain-containing protein</fullName>
    </recommendedName>
</protein>
<evidence type="ECO:0000313" key="3">
    <source>
        <dbReference type="Proteomes" id="UP000620596"/>
    </source>
</evidence>
<dbReference type="EMBL" id="BMIG01000002">
    <property type="protein sequence ID" value="GGA90056.1"/>
    <property type="molecule type" value="Genomic_DNA"/>
</dbReference>
<comment type="caution">
    <text evidence="2">The sequence shown here is derived from an EMBL/GenBank/DDBJ whole genome shotgun (WGS) entry which is preliminary data.</text>
</comment>
<feature type="domain" description="Nucleotidyltransferase-like" evidence="1">
    <location>
        <begin position="109"/>
        <end position="313"/>
    </location>
</feature>
<keyword evidence="3" id="KW-1185">Reference proteome</keyword>
<reference evidence="2" key="2">
    <citation type="submission" date="2020-09" db="EMBL/GenBank/DDBJ databases">
        <authorList>
            <person name="Sun Q."/>
            <person name="Zhou Y."/>
        </authorList>
    </citation>
    <scope>NUCLEOTIDE SEQUENCE</scope>
    <source>
        <strain evidence="2">CGMCC 1.15322</strain>
    </source>
</reference>
<evidence type="ECO:0000313" key="2">
    <source>
        <dbReference type="EMBL" id="GGA90056.1"/>
    </source>
</evidence>